<dbReference type="PROSITE" id="PS50893">
    <property type="entry name" value="ABC_TRANSPORTER_2"/>
    <property type="match status" value="1"/>
</dbReference>
<dbReference type="Proteomes" id="UP001305702">
    <property type="component" value="Chromosome"/>
</dbReference>
<dbReference type="GO" id="GO:0005524">
    <property type="term" value="F:ATP binding"/>
    <property type="evidence" value="ECO:0007669"/>
    <property type="project" value="UniProtKB-KW"/>
</dbReference>
<dbReference type="Pfam" id="PF00027">
    <property type="entry name" value="cNMP_binding"/>
    <property type="match status" value="1"/>
</dbReference>
<dbReference type="GO" id="GO:0022857">
    <property type="term" value="F:transmembrane transporter activity"/>
    <property type="evidence" value="ECO:0007669"/>
    <property type="project" value="TreeGrafter"/>
</dbReference>
<feature type="domain" description="Cyclic nucleotide-binding" evidence="5">
    <location>
        <begin position="228"/>
        <end position="350"/>
    </location>
</feature>
<proteinExistence type="predicted"/>
<dbReference type="PROSITE" id="PS00889">
    <property type="entry name" value="CNMP_BINDING_2"/>
    <property type="match status" value="1"/>
</dbReference>
<evidence type="ECO:0000259" key="6">
    <source>
        <dbReference type="PROSITE" id="PS50893"/>
    </source>
</evidence>
<evidence type="ECO:0000313" key="7">
    <source>
        <dbReference type="EMBL" id="WNQ10392.1"/>
    </source>
</evidence>
<accession>A0AA96RE16</accession>
<name>A0AA96RE16_9BACL</name>
<dbReference type="InterPro" id="IPR027417">
    <property type="entry name" value="P-loop_NTPase"/>
</dbReference>
<dbReference type="SUPFAM" id="SSF52540">
    <property type="entry name" value="P-loop containing nucleoside triphosphate hydrolases"/>
    <property type="match status" value="1"/>
</dbReference>
<dbReference type="Pfam" id="PF00005">
    <property type="entry name" value="ABC_tran"/>
    <property type="match status" value="1"/>
</dbReference>
<dbReference type="SMART" id="SM00382">
    <property type="entry name" value="AAA"/>
    <property type="match status" value="1"/>
</dbReference>
<dbReference type="RefSeq" id="WP_315604166.1">
    <property type="nucleotide sequence ID" value="NZ_CP130318.1"/>
</dbReference>
<dbReference type="InterPro" id="IPR003439">
    <property type="entry name" value="ABC_transporter-like_ATP-bd"/>
</dbReference>
<dbReference type="FunFam" id="3.40.50.300:FF:000032">
    <property type="entry name" value="Export ABC transporter ATP-binding protein"/>
    <property type="match status" value="1"/>
</dbReference>
<dbReference type="CDD" id="cd00038">
    <property type="entry name" value="CAP_ED"/>
    <property type="match status" value="1"/>
</dbReference>
<dbReference type="PANTHER" id="PTHR24220">
    <property type="entry name" value="IMPORT ATP-BINDING PROTEIN"/>
    <property type="match status" value="1"/>
</dbReference>
<dbReference type="GO" id="GO:0016887">
    <property type="term" value="F:ATP hydrolysis activity"/>
    <property type="evidence" value="ECO:0007669"/>
    <property type="project" value="InterPro"/>
</dbReference>
<dbReference type="InterPro" id="IPR018490">
    <property type="entry name" value="cNMP-bd_dom_sf"/>
</dbReference>
<dbReference type="GO" id="GO:0005886">
    <property type="term" value="C:plasma membrane"/>
    <property type="evidence" value="ECO:0007669"/>
    <property type="project" value="TreeGrafter"/>
</dbReference>
<organism evidence="7 8">
    <name type="scientific">Paenibacillus aurantius</name>
    <dbReference type="NCBI Taxonomy" id="2918900"/>
    <lineage>
        <taxon>Bacteria</taxon>
        <taxon>Bacillati</taxon>
        <taxon>Bacillota</taxon>
        <taxon>Bacilli</taxon>
        <taxon>Bacillales</taxon>
        <taxon>Paenibacillaceae</taxon>
        <taxon>Paenibacillus</taxon>
    </lineage>
</organism>
<dbReference type="Gene3D" id="2.60.120.10">
    <property type="entry name" value="Jelly Rolls"/>
    <property type="match status" value="1"/>
</dbReference>
<dbReference type="InterPro" id="IPR014710">
    <property type="entry name" value="RmlC-like_jellyroll"/>
</dbReference>
<dbReference type="PRINTS" id="PR00103">
    <property type="entry name" value="CAMPKINASE"/>
</dbReference>
<dbReference type="GO" id="GO:0098796">
    <property type="term" value="C:membrane protein complex"/>
    <property type="evidence" value="ECO:0007669"/>
    <property type="project" value="UniProtKB-ARBA"/>
</dbReference>
<dbReference type="SUPFAM" id="SSF51206">
    <property type="entry name" value="cAMP-binding domain-like"/>
    <property type="match status" value="1"/>
</dbReference>
<evidence type="ECO:0000256" key="3">
    <source>
        <dbReference type="ARBA" id="ARBA00022840"/>
    </source>
</evidence>
<dbReference type="InterPro" id="IPR018488">
    <property type="entry name" value="cNMP-bd_CS"/>
</dbReference>
<dbReference type="InterPro" id="IPR015854">
    <property type="entry name" value="ABC_transpr_LolD-like"/>
</dbReference>
<sequence>MNIRLEQVVKTFQSEGGAYTALKGIDLEIGAGEFVAVIGKSGSGKSTLINMITGIDRPTSGKVMVAGQDVHALKRSRMAVWRGKNLGIIFQFFQLIPTLSLVENVMLPMDFCGTYPSRDRKRRALELLDRVGMAEQAGKMPSAVSGGQQQRVAIARALANDPPILVADEPTGSLDSKTAESVFGLFRTLADSGKTVVMVTHDNDLAQKVRRTVVVADGEIVSESVLQAFPRLDIDQLSQLQPLLGRREYPPGAVIIREGDEGEEAFIITRGEVEVSVRGADGRETLVNRLGAGQYFGEIALIRQVRRTATVRAAGTEPVELAVLGRSALRDILGQSDPTREDMDRLIRQRMEELALHGLRGRHA</sequence>
<dbReference type="InterPro" id="IPR017911">
    <property type="entry name" value="MacB-like_ATP-bd"/>
</dbReference>
<keyword evidence="8" id="KW-1185">Reference proteome</keyword>
<keyword evidence="1" id="KW-0813">Transport</keyword>
<dbReference type="EMBL" id="CP130318">
    <property type="protein sequence ID" value="WNQ10392.1"/>
    <property type="molecule type" value="Genomic_DNA"/>
</dbReference>
<reference evidence="7 8" key="1">
    <citation type="submission" date="2022-02" db="EMBL/GenBank/DDBJ databases">
        <title>Paenibacillus sp. MBLB1776 Whole Genome Shotgun Sequencing.</title>
        <authorList>
            <person name="Hwang C.Y."/>
            <person name="Cho E.-S."/>
            <person name="Seo M.-J."/>
        </authorList>
    </citation>
    <scope>NUCLEOTIDE SEQUENCE [LARGE SCALE GENOMIC DNA]</scope>
    <source>
        <strain evidence="7 8">MBLB1776</strain>
    </source>
</reference>
<gene>
    <name evidence="7" type="ORF">MJA45_22640</name>
</gene>
<protein>
    <submittedName>
        <fullName evidence="7">ATP-binding cassette domain-containing protein</fullName>
    </submittedName>
</protein>
<dbReference type="AlphaFoldDB" id="A0AA96RE16"/>
<keyword evidence="4" id="KW-0010">Activator</keyword>
<dbReference type="CDD" id="cd03255">
    <property type="entry name" value="ABC_MJ0796_LolCDE_FtsE"/>
    <property type="match status" value="1"/>
</dbReference>
<dbReference type="PROSITE" id="PS00211">
    <property type="entry name" value="ABC_TRANSPORTER_1"/>
    <property type="match status" value="1"/>
</dbReference>
<dbReference type="InterPro" id="IPR017871">
    <property type="entry name" value="ABC_transporter-like_CS"/>
</dbReference>
<dbReference type="SMART" id="SM00100">
    <property type="entry name" value="cNMP"/>
    <property type="match status" value="1"/>
</dbReference>
<keyword evidence="2" id="KW-0547">Nucleotide-binding</keyword>
<evidence type="ECO:0000256" key="4">
    <source>
        <dbReference type="ARBA" id="ARBA00023159"/>
    </source>
</evidence>
<dbReference type="PANTHER" id="PTHR24220:SF86">
    <property type="entry name" value="ABC TRANSPORTER ABCH.1"/>
    <property type="match status" value="1"/>
</dbReference>
<evidence type="ECO:0000256" key="1">
    <source>
        <dbReference type="ARBA" id="ARBA00022448"/>
    </source>
</evidence>
<evidence type="ECO:0000313" key="8">
    <source>
        <dbReference type="Proteomes" id="UP001305702"/>
    </source>
</evidence>
<keyword evidence="3 7" id="KW-0067">ATP-binding</keyword>
<evidence type="ECO:0000259" key="5">
    <source>
        <dbReference type="PROSITE" id="PS50042"/>
    </source>
</evidence>
<dbReference type="InterPro" id="IPR000595">
    <property type="entry name" value="cNMP-bd_dom"/>
</dbReference>
<dbReference type="PROSITE" id="PS50042">
    <property type="entry name" value="CNMP_BINDING_3"/>
    <property type="match status" value="1"/>
</dbReference>
<dbReference type="InterPro" id="IPR003593">
    <property type="entry name" value="AAA+_ATPase"/>
</dbReference>
<dbReference type="KEGG" id="paun:MJA45_22640"/>
<evidence type="ECO:0000256" key="2">
    <source>
        <dbReference type="ARBA" id="ARBA00022741"/>
    </source>
</evidence>
<dbReference type="Gene3D" id="3.40.50.300">
    <property type="entry name" value="P-loop containing nucleotide triphosphate hydrolases"/>
    <property type="match status" value="1"/>
</dbReference>
<feature type="domain" description="ABC transporter" evidence="6">
    <location>
        <begin position="3"/>
        <end position="242"/>
    </location>
</feature>